<dbReference type="GO" id="GO:0010605">
    <property type="term" value="P:negative regulation of macromolecule metabolic process"/>
    <property type="evidence" value="ECO:0007669"/>
    <property type="project" value="UniProtKB-ARBA"/>
</dbReference>
<protein>
    <recommendedName>
        <fullName evidence="5 10">Glucosylceramidase</fullName>
        <ecNumber evidence="5 10">3.2.1.45</ecNumber>
    </recommendedName>
</protein>
<dbReference type="GO" id="GO:0005102">
    <property type="term" value="F:signaling receptor binding"/>
    <property type="evidence" value="ECO:0007669"/>
    <property type="project" value="UniProtKB-ARBA"/>
</dbReference>
<evidence type="ECO:0000256" key="5">
    <source>
        <dbReference type="ARBA" id="ARBA00012658"/>
    </source>
</evidence>
<dbReference type="EMBL" id="MRZV01000793">
    <property type="protein sequence ID" value="PIK44189.1"/>
    <property type="molecule type" value="Genomic_DNA"/>
</dbReference>
<dbReference type="InterPro" id="IPR001139">
    <property type="entry name" value="Glyco_hydro_30"/>
</dbReference>
<dbReference type="GO" id="GO:0008202">
    <property type="term" value="P:steroid metabolic process"/>
    <property type="evidence" value="ECO:0007669"/>
    <property type="project" value="UniProtKB-ARBA"/>
</dbReference>
<dbReference type="FunFam" id="3.20.20.80:FF:000030">
    <property type="entry name" value="Lysosomal acid glucosylceramidase"/>
    <property type="match status" value="1"/>
</dbReference>
<gene>
    <name evidence="13" type="ORF">BSL78_18965</name>
</gene>
<organism evidence="13 14">
    <name type="scientific">Stichopus japonicus</name>
    <name type="common">Sea cucumber</name>
    <dbReference type="NCBI Taxonomy" id="307972"/>
    <lineage>
        <taxon>Eukaryota</taxon>
        <taxon>Metazoa</taxon>
        <taxon>Echinodermata</taxon>
        <taxon>Eleutherozoa</taxon>
        <taxon>Echinozoa</taxon>
        <taxon>Holothuroidea</taxon>
        <taxon>Aspidochirotacea</taxon>
        <taxon>Aspidochirotida</taxon>
        <taxon>Stichopodidae</taxon>
        <taxon>Apostichopus</taxon>
    </lineage>
</organism>
<dbReference type="GO" id="GO:0032006">
    <property type="term" value="P:regulation of TOR signaling"/>
    <property type="evidence" value="ECO:0007669"/>
    <property type="project" value="UniProtKB-ARBA"/>
</dbReference>
<evidence type="ECO:0000259" key="12">
    <source>
        <dbReference type="Pfam" id="PF17189"/>
    </source>
</evidence>
<dbReference type="GO" id="GO:0016758">
    <property type="term" value="F:hexosyltransferase activity"/>
    <property type="evidence" value="ECO:0007669"/>
    <property type="project" value="UniProtKB-ARBA"/>
</dbReference>
<keyword evidence="10" id="KW-0326">Glycosidase</keyword>
<comment type="similarity">
    <text evidence="4 10">Belongs to the glycosyl hydrolase 30 family.</text>
</comment>
<proteinExistence type="inferred from homology"/>
<evidence type="ECO:0000256" key="9">
    <source>
        <dbReference type="ARBA" id="ARBA00023098"/>
    </source>
</evidence>
<dbReference type="PANTHER" id="PTHR11069:SF23">
    <property type="entry name" value="LYSOSOMAL ACID GLUCOSYLCERAMIDASE"/>
    <property type="match status" value="1"/>
</dbReference>
<dbReference type="OrthoDB" id="2160638at2759"/>
<dbReference type="STRING" id="307972.A0A2G8K8B2"/>
<evidence type="ECO:0000256" key="4">
    <source>
        <dbReference type="ARBA" id="ARBA00005382"/>
    </source>
</evidence>
<dbReference type="GO" id="GO:0004348">
    <property type="term" value="F:glucosylceramidase activity"/>
    <property type="evidence" value="ECO:0007669"/>
    <property type="project" value="UniProtKB-EC"/>
</dbReference>
<dbReference type="Pfam" id="PF17189">
    <property type="entry name" value="Glyco_hydro_30C"/>
    <property type="match status" value="1"/>
</dbReference>
<comment type="pathway">
    <text evidence="3">Lipid metabolism.</text>
</comment>
<dbReference type="GO" id="GO:0030163">
    <property type="term" value="P:protein catabolic process"/>
    <property type="evidence" value="ECO:0007669"/>
    <property type="project" value="UniProtKB-ARBA"/>
</dbReference>
<dbReference type="GO" id="GO:0042391">
    <property type="term" value="P:regulation of membrane potential"/>
    <property type="evidence" value="ECO:0007669"/>
    <property type="project" value="UniProtKB-ARBA"/>
</dbReference>
<dbReference type="GO" id="GO:0006066">
    <property type="term" value="P:alcohol metabolic process"/>
    <property type="evidence" value="ECO:0007669"/>
    <property type="project" value="UniProtKB-ARBA"/>
</dbReference>
<evidence type="ECO:0000313" key="13">
    <source>
        <dbReference type="EMBL" id="PIK44189.1"/>
    </source>
</evidence>
<dbReference type="InterPro" id="IPR033453">
    <property type="entry name" value="Glyco_hydro_30_TIM-barrel"/>
</dbReference>
<reference evidence="13 14" key="1">
    <citation type="journal article" date="2017" name="PLoS Biol.">
        <title>The sea cucumber genome provides insights into morphological evolution and visceral regeneration.</title>
        <authorList>
            <person name="Zhang X."/>
            <person name="Sun L."/>
            <person name="Yuan J."/>
            <person name="Sun Y."/>
            <person name="Gao Y."/>
            <person name="Zhang L."/>
            <person name="Li S."/>
            <person name="Dai H."/>
            <person name="Hamel J.F."/>
            <person name="Liu C."/>
            <person name="Yu Y."/>
            <person name="Liu S."/>
            <person name="Lin W."/>
            <person name="Guo K."/>
            <person name="Jin S."/>
            <person name="Xu P."/>
            <person name="Storey K.B."/>
            <person name="Huan P."/>
            <person name="Zhang T."/>
            <person name="Zhou Y."/>
            <person name="Zhang J."/>
            <person name="Lin C."/>
            <person name="Li X."/>
            <person name="Xing L."/>
            <person name="Huo D."/>
            <person name="Sun M."/>
            <person name="Wang L."/>
            <person name="Mercier A."/>
            <person name="Li F."/>
            <person name="Yang H."/>
            <person name="Xiang J."/>
        </authorList>
    </citation>
    <scope>NUCLEOTIDE SEQUENCE [LARGE SCALE GENOMIC DNA]</scope>
    <source>
        <strain evidence="13">Shaxun</strain>
        <tissue evidence="13">Muscle</tissue>
    </source>
</reference>
<dbReference type="InterPro" id="IPR033452">
    <property type="entry name" value="GH30_C"/>
</dbReference>
<evidence type="ECO:0000256" key="3">
    <source>
        <dbReference type="ARBA" id="ARBA00005189"/>
    </source>
</evidence>
<dbReference type="AlphaFoldDB" id="A0A2G8K8B2"/>
<keyword evidence="8 10" id="KW-0746">Sphingolipid metabolism</keyword>
<keyword evidence="9 10" id="KW-0443">Lipid metabolism</keyword>
<keyword evidence="14" id="KW-1185">Reference proteome</keyword>
<dbReference type="Pfam" id="PF02055">
    <property type="entry name" value="Glyco_hydro_30"/>
    <property type="match status" value="1"/>
</dbReference>
<feature type="domain" description="Glycosyl hydrolase family 30 TIM-barrel" evidence="11">
    <location>
        <begin position="119"/>
        <end position="468"/>
    </location>
</feature>
<dbReference type="PRINTS" id="PR00843">
    <property type="entry name" value="GLHYDRLASE30"/>
</dbReference>
<dbReference type="GO" id="GO:0006680">
    <property type="term" value="P:glucosylceramide catabolic process"/>
    <property type="evidence" value="ECO:0007669"/>
    <property type="project" value="UniProtKB-ARBA"/>
</dbReference>
<evidence type="ECO:0000256" key="1">
    <source>
        <dbReference type="ARBA" id="ARBA00001013"/>
    </source>
</evidence>
<evidence type="ECO:0000256" key="7">
    <source>
        <dbReference type="ARBA" id="ARBA00022801"/>
    </source>
</evidence>
<evidence type="ECO:0000313" key="14">
    <source>
        <dbReference type="Proteomes" id="UP000230750"/>
    </source>
</evidence>
<comment type="caution">
    <text evidence="13">The sequence shown here is derived from an EMBL/GenBank/DDBJ whole genome shotgun (WGS) entry which is preliminary data.</text>
</comment>
<comment type="pathway">
    <text evidence="2">Sphingolipid metabolism.</text>
</comment>
<dbReference type="GO" id="GO:0016241">
    <property type="term" value="P:regulation of macroautophagy"/>
    <property type="evidence" value="ECO:0007669"/>
    <property type="project" value="UniProtKB-ARBA"/>
</dbReference>
<comment type="catalytic activity">
    <reaction evidence="1">
        <text>a beta-D-glucosyl-(1&lt;-&gt;1')-N-acylsphing-4-enine + H2O = an N-acylsphing-4-enine + D-glucose</text>
        <dbReference type="Rhea" id="RHEA:13269"/>
        <dbReference type="ChEBI" id="CHEBI:4167"/>
        <dbReference type="ChEBI" id="CHEBI:15377"/>
        <dbReference type="ChEBI" id="CHEBI:22801"/>
        <dbReference type="ChEBI" id="CHEBI:52639"/>
        <dbReference type="EC" id="3.2.1.45"/>
    </reaction>
    <physiologicalReaction direction="left-to-right" evidence="1">
        <dbReference type="Rhea" id="RHEA:13270"/>
    </physiologicalReaction>
</comment>
<keyword evidence="7 10" id="KW-0378">Hydrolase</keyword>
<dbReference type="GO" id="GO:0006914">
    <property type="term" value="P:autophagy"/>
    <property type="evidence" value="ECO:0007669"/>
    <property type="project" value="UniProtKB-ARBA"/>
</dbReference>
<evidence type="ECO:0000256" key="6">
    <source>
        <dbReference type="ARBA" id="ARBA00022729"/>
    </source>
</evidence>
<dbReference type="GO" id="GO:0051246">
    <property type="term" value="P:regulation of protein metabolic process"/>
    <property type="evidence" value="ECO:0007669"/>
    <property type="project" value="UniProtKB-ARBA"/>
</dbReference>
<evidence type="ECO:0000256" key="2">
    <source>
        <dbReference type="ARBA" id="ARBA00004991"/>
    </source>
</evidence>
<evidence type="ECO:0000256" key="10">
    <source>
        <dbReference type="RuleBase" id="RU361188"/>
    </source>
</evidence>
<evidence type="ECO:0000259" key="11">
    <source>
        <dbReference type="Pfam" id="PF02055"/>
    </source>
</evidence>
<sequence length="535" mass="60527">MGASVPQAPRSYATDHAWGPFPRTRQTSVLSALVLGASGCVKKYGTGNNVTFVCVCSADYCDSVEDFDDYVPGRHFVVYTSSKWAGRLVKQVFSIGNLPQYPGTGVTFTVNKRTKYQEILGFGGSFSDSAGINIMALSETTRENLMKSYFSAEGIEYNMARVPMASTDFSTHEYSYDDVDGDFDLENFALTQEDLSYKIPLIKEAMSLSPTPIKLFASPWSAPGWMKTNGRMKGGGRLFGDPGGQHYKTWAHYFARFLEEYEKQGVTFWSLTLQNEPSAGLVPMYDFQCMYLGPNISKEFIKQDLGPTLAARGYGDLKYMILDDQRWLLPQWARSVLSDPEVTPYVNGIALHWYYDRIISTRRLRETHDEFPDYFMLNSEACAGVFFFEGDDVILGSWERGELYSQDILEDLNNWVGAWVDWNLALDLQGGPNWVGNFVDSPIIVDSVNDVFYKQPMFYHLGHFSKFVPPGSVRVEMTAGRPTRLQYIAFQRPDGKMVAIFLNKTERTIQMQIFDVSVGFLSMEVSARGIQTYIW</sequence>
<feature type="domain" description="Glycosyl hydrolase family 30 beta sandwich" evidence="12">
    <location>
        <begin position="471"/>
        <end position="533"/>
    </location>
</feature>
<dbReference type="InterPro" id="IPR017853">
    <property type="entry name" value="GH"/>
</dbReference>
<dbReference type="GO" id="GO:0005774">
    <property type="term" value="C:vacuolar membrane"/>
    <property type="evidence" value="ECO:0007669"/>
    <property type="project" value="UniProtKB-ARBA"/>
</dbReference>
<dbReference type="Proteomes" id="UP000230750">
    <property type="component" value="Unassembled WGS sequence"/>
</dbReference>
<dbReference type="Gene3D" id="3.20.20.80">
    <property type="entry name" value="Glycosidases"/>
    <property type="match status" value="1"/>
</dbReference>
<dbReference type="SUPFAM" id="SSF51445">
    <property type="entry name" value="(Trans)glycosidases"/>
    <property type="match status" value="1"/>
</dbReference>
<dbReference type="GO" id="GO:0007040">
    <property type="term" value="P:lysosome organization"/>
    <property type="evidence" value="ECO:0007669"/>
    <property type="project" value="UniProtKB-ARBA"/>
</dbReference>
<dbReference type="EC" id="3.2.1.45" evidence="5 10"/>
<name>A0A2G8K8B2_STIJA</name>
<dbReference type="GO" id="GO:0005764">
    <property type="term" value="C:lysosome"/>
    <property type="evidence" value="ECO:0007669"/>
    <property type="project" value="UniProtKB-ARBA"/>
</dbReference>
<evidence type="ECO:0000256" key="8">
    <source>
        <dbReference type="ARBA" id="ARBA00022919"/>
    </source>
</evidence>
<keyword evidence="6" id="KW-0732">Signal</keyword>
<accession>A0A2G8K8B2</accession>
<dbReference type="PANTHER" id="PTHR11069">
    <property type="entry name" value="GLUCOSYLCERAMIDASE"/>
    <property type="match status" value="1"/>
</dbReference>